<evidence type="ECO:0000256" key="11">
    <source>
        <dbReference type="ARBA" id="ARBA00022842"/>
    </source>
</evidence>
<evidence type="ECO:0000256" key="13">
    <source>
        <dbReference type="ARBA" id="ARBA00038345"/>
    </source>
</evidence>
<dbReference type="SMART" id="SM01209">
    <property type="entry name" value="GARS_A"/>
    <property type="match status" value="1"/>
</dbReference>
<evidence type="ECO:0000256" key="8">
    <source>
        <dbReference type="ARBA" id="ARBA00022741"/>
    </source>
</evidence>
<dbReference type="Gene3D" id="3.40.50.20">
    <property type="match status" value="1"/>
</dbReference>
<keyword evidence="9 17" id="KW-0658">Purine biosynthesis</keyword>
<comment type="pathway">
    <text evidence="3 17">Purine metabolism; IMP biosynthesis via de novo pathway; N(1)-(5-phospho-D-ribosyl)glycinamide from 5-phospho-alpha-D-ribose 1-diphosphate: step 2/2.</text>
</comment>
<dbReference type="InterPro" id="IPR020560">
    <property type="entry name" value="PRibGlycinamide_synth_C-dom"/>
</dbReference>
<name>A0A370DWM0_9GAMM</name>
<dbReference type="InterPro" id="IPR020562">
    <property type="entry name" value="PRibGlycinamide_synth_N"/>
</dbReference>
<dbReference type="Gene3D" id="3.30.1490.20">
    <property type="entry name" value="ATP-grasp fold, A domain"/>
    <property type="match status" value="1"/>
</dbReference>
<dbReference type="SUPFAM" id="SSF51246">
    <property type="entry name" value="Rudiment single hybrid motif"/>
    <property type="match status" value="1"/>
</dbReference>
<evidence type="ECO:0000256" key="18">
    <source>
        <dbReference type="PROSITE-ProRule" id="PRU00409"/>
    </source>
</evidence>
<dbReference type="HAMAP" id="MF_00138">
    <property type="entry name" value="GARS"/>
    <property type="match status" value="1"/>
</dbReference>
<dbReference type="NCBIfam" id="TIGR00877">
    <property type="entry name" value="purD"/>
    <property type="match status" value="1"/>
</dbReference>
<keyword evidence="8 18" id="KW-0547">Nucleotide-binding</keyword>
<comment type="caution">
    <text evidence="20">The sequence shown here is derived from an EMBL/GenBank/DDBJ whole genome shotgun (WGS) entry which is preliminary data.</text>
</comment>
<dbReference type="GO" id="GO:0046872">
    <property type="term" value="F:metal ion binding"/>
    <property type="evidence" value="ECO:0007669"/>
    <property type="project" value="UniProtKB-KW"/>
</dbReference>
<keyword evidence="7" id="KW-0479">Metal-binding</keyword>
<evidence type="ECO:0000256" key="1">
    <source>
        <dbReference type="ARBA" id="ARBA00001936"/>
    </source>
</evidence>
<dbReference type="InterPro" id="IPR011054">
    <property type="entry name" value="Rudment_hybrid_motif"/>
</dbReference>
<sequence length="428" mass="45158">MNILIIGSGGREHALAWKAAQSPLAERIFVAPGNAGTALEPKLENIPLGVNAIDELIAFAQENDIGLTIVGPEAPLVIGVVDAFTTAGLNCFGPTRGAAQLEGSKTFTKDFLARHNIPTGEYQTFTEVEPALAYLAEKGAPIVVKADGLAAGKGVIVAMTEAEAKAAVSDMLAGNAFGEAGHRVVIEEFLEGEEASFIVMADGKHVLPMATSQDHKRVGDGDTGMNTGGMGAYSPAPVVDERIYQRIMDEVIQPTVSGMAKEGLPYTGFLYAGLMIAADGTPKVIEYNCRFGDPETQPIMMRMQSDLVAHCLAAIEGRLDTETTAWDPRVSLGVVLAAGGYPGSYTGGDAISGLPKTESEGEKVFHAGTAEKAGQVVTAGGRVLCATALGDTVAQAQQKAYELARRIHWDRLYYRTDIGYRAVAREEA</sequence>
<dbReference type="GO" id="GO:0009113">
    <property type="term" value="P:purine nucleobase biosynthetic process"/>
    <property type="evidence" value="ECO:0007669"/>
    <property type="project" value="InterPro"/>
</dbReference>
<dbReference type="EMBL" id="QFXD01000209">
    <property type="protein sequence ID" value="RDH89589.1"/>
    <property type="molecule type" value="Genomic_DNA"/>
</dbReference>
<dbReference type="SUPFAM" id="SSF52440">
    <property type="entry name" value="PreATP-grasp domain"/>
    <property type="match status" value="1"/>
</dbReference>
<dbReference type="InterPro" id="IPR011761">
    <property type="entry name" value="ATP-grasp"/>
</dbReference>
<evidence type="ECO:0000256" key="5">
    <source>
        <dbReference type="ARBA" id="ARBA00020605"/>
    </source>
</evidence>
<dbReference type="Gene3D" id="3.90.600.10">
    <property type="entry name" value="Phosphoribosylglycinamide synthetase, C-terminal domain"/>
    <property type="match status" value="1"/>
</dbReference>
<dbReference type="GO" id="GO:0006189">
    <property type="term" value="P:'de novo' IMP biosynthetic process"/>
    <property type="evidence" value="ECO:0007669"/>
    <property type="project" value="UniProtKB-UniRule"/>
</dbReference>
<dbReference type="Gene3D" id="3.30.470.20">
    <property type="entry name" value="ATP-grasp fold, B domain"/>
    <property type="match status" value="1"/>
</dbReference>
<organism evidence="20 21">
    <name type="scientific">endosymbiont of Lamellibrachia luymesi</name>
    <dbReference type="NCBI Taxonomy" id="2200907"/>
    <lineage>
        <taxon>Bacteria</taxon>
        <taxon>Pseudomonadati</taxon>
        <taxon>Pseudomonadota</taxon>
        <taxon>Gammaproteobacteria</taxon>
        <taxon>sulfur-oxidizing symbionts</taxon>
    </lineage>
</organism>
<comment type="similarity">
    <text evidence="13 17">Belongs to the GARS family.</text>
</comment>
<dbReference type="InterPro" id="IPR020559">
    <property type="entry name" value="PRibGlycinamide_synth_CS"/>
</dbReference>
<evidence type="ECO:0000256" key="14">
    <source>
        <dbReference type="ARBA" id="ARBA00042242"/>
    </source>
</evidence>
<dbReference type="InterPro" id="IPR000115">
    <property type="entry name" value="PRibGlycinamide_synth"/>
</dbReference>
<dbReference type="PANTHER" id="PTHR43472:SF1">
    <property type="entry name" value="PHOSPHORIBOSYLAMINE--GLYCINE LIGASE, CHLOROPLASTIC"/>
    <property type="match status" value="1"/>
</dbReference>
<dbReference type="SMART" id="SM01210">
    <property type="entry name" value="GARS_C"/>
    <property type="match status" value="1"/>
</dbReference>
<evidence type="ECO:0000313" key="20">
    <source>
        <dbReference type="EMBL" id="RDH89589.1"/>
    </source>
</evidence>
<dbReference type="Proteomes" id="UP000255508">
    <property type="component" value="Unassembled WGS sequence"/>
</dbReference>
<reference evidence="20 21" key="1">
    <citation type="journal article" date="2018" name="ISME J.">
        <title>Endosymbiont genomes yield clues of tubeworm success.</title>
        <authorList>
            <person name="Li Y."/>
            <person name="Liles M.R."/>
            <person name="Halanych K.M."/>
        </authorList>
    </citation>
    <scope>NUCLEOTIDE SEQUENCE [LARGE SCALE GENOMIC DNA]</scope>
    <source>
        <strain evidence="20">A1422</strain>
    </source>
</reference>
<dbReference type="FunFam" id="3.90.600.10:FF:000001">
    <property type="entry name" value="Trifunctional purine biosynthetic protein adenosine-3"/>
    <property type="match status" value="1"/>
</dbReference>
<evidence type="ECO:0000313" key="21">
    <source>
        <dbReference type="Proteomes" id="UP000255508"/>
    </source>
</evidence>
<evidence type="ECO:0000256" key="7">
    <source>
        <dbReference type="ARBA" id="ARBA00022723"/>
    </source>
</evidence>
<dbReference type="GO" id="GO:0004637">
    <property type="term" value="F:phosphoribosylamine-glycine ligase activity"/>
    <property type="evidence" value="ECO:0007669"/>
    <property type="project" value="UniProtKB-UniRule"/>
</dbReference>
<keyword evidence="10 18" id="KW-0067">ATP-binding</keyword>
<evidence type="ECO:0000256" key="2">
    <source>
        <dbReference type="ARBA" id="ARBA00001946"/>
    </source>
</evidence>
<comment type="cofactor">
    <cofactor evidence="2">
        <name>Mg(2+)</name>
        <dbReference type="ChEBI" id="CHEBI:18420"/>
    </cofactor>
</comment>
<evidence type="ECO:0000256" key="10">
    <source>
        <dbReference type="ARBA" id="ARBA00022840"/>
    </source>
</evidence>
<dbReference type="InterPro" id="IPR020561">
    <property type="entry name" value="PRibGlycinamid_synth_ATP-grasp"/>
</dbReference>
<keyword evidence="12" id="KW-0464">Manganese</keyword>
<evidence type="ECO:0000256" key="15">
    <source>
        <dbReference type="ARBA" id="ARBA00042864"/>
    </source>
</evidence>
<dbReference type="UniPathway" id="UPA00074">
    <property type="reaction ID" value="UER00125"/>
</dbReference>
<feature type="domain" description="ATP-grasp" evidence="19">
    <location>
        <begin position="109"/>
        <end position="316"/>
    </location>
</feature>
<protein>
    <recommendedName>
        <fullName evidence="5 17">Phosphoribosylamine--glycine ligase</fullName>
        <ecNumber evidence="4 17">6.3.4.13</ecNumber>
    </recommendedName>
    <alternativeName>
        <fullName evidence="16 17">GARS</fullName>
    </alternativeName>
    <alternativeName>
        <fullName evidence="14 17">Glycinamide ribonucleotide synthetase</fullName>
    </alternativeName>
    <alternativeName>
        <fullName evidence="15 17">Phosphoribosylglycinamide synthetase</fullName>
    </alternativeName>
</protein>
<dbReference type="FunFam" id="3.30.470.20:FF:000031">
    <property type="entry name" value="Phosphoribosylamine--glycine ligase"/>
    <property type="match status" value="1"/>
</dbReference>
<dbReference type="SUPFAM" id="SSF56059">
    <property type="entry name" value="Glutathione synthetase ATP-binding domain-like"/>
    <property type="match status" value="1"/>
</dbReference>
<dbReference type="PROSITE" id="PS50975">
    <property type="entry name" value="ATP_GRASP"/>
    <property type="match status" value="1"/>
</dbReference>
<dbReference type="FunFam" id="3.30.1490.20:FF:000006">
    <property type="entry name" value="phosphoribosylamine--glycine ligase, chloroplastic-like"/>
    <property type="match status" value="1"/>
</dbReference>
<dbReference type="FunFam" id="3.40.50.20:FF:000006">
    <property type="entry name" value="Phosphoribosylamine--glycine ligase, chloroplastic"/>
    <property type="match status" value="1"/>
</dbReference>
<evidence type="ECO:0000256" key="16">
    <source>
        <dbReference type="ARBA" id="ARBA00079592"/>
    </source>
</evidence>
<gene>
    <name evidence="17" type="primary">purD</name>
    <name evidence="20" type="ORF">DIZ79_11560</name>
</gene>
<comment type="catalytic activity">
    <reaction evidence="17">
        <text>5-phospho-beta-D-ribosylamine + glycine + ATP = N(1)-(5-phospho-beta-D-ribosyl)glycinamide + ADP + phosphate + H(+)</text>
        <dbReference type="Rhea" id="RHEA:17453"/>
        <dbReference type="ChEBI" id="CHEBI:15378"/>
        <dbReference type="ChEBI" id="CHEBI:30616"/>
        <dbReference type="ChEBI" id="CHEBI:43474"/>
        <dbReference type="ChEBI" id="CHEBI:57305"/>
        <dbReference type="ChEBI" id="CHEBI:58681"/>
        <dbReference type="ChEBI" id="CHEBI:143788"/>
        <dbReference type="ChEBI" id="CHEBI:456216"/>
        <dbReference type="EC" id="6.3.4.13"/>
    </reaction>
</comment>
<evidence type="ECO:0000256" key="12">
    <source>
        <dbReference type="ARBA" id="ARBA00023211"/>
    </source>
</evidence>
<dbReference type="Pfam" id="PF01071">
    <property type="entry name" value="GARS_A"/>
    <property type="match status" value="1"/>
</dbReference>
<evidence type="ECO:0000256" key="3">
    <source>
        <dbReference type="ARBA" id="ARBA00005174"/>
    </source>
</evidence>
<dbReference type="InterPro" id="IPR013815">
    <property type="entry name" value="ATP_grasp_subdomain_1"/>
</dbReference>
<dbReference type="PANTHER" id="PTHR43472">
    <property type="entry name" value="PHOSPHORIBOSYLAMINE--GLYCINE LIGASE"/>
    <property type="match status" value="1"/>
</dbReference>
<dbReference type="InterPro" id="IPR016185">
    <property type="entry name" value="PreATP-grasp_dom_sf"/>
</dbReference>
<evidence type="ECO:0000259" key="19">
    <source>
        <dbReference type="PROSITE" id="PS50975"/>
    </source>
</evidence>
<accession>A0A370DWM0</accession>
<proteinExistence type="inferred from homology"/>
<evidence type="ECO:0000256" key="4">
    <source>
        <dbReference type="ARBA" id="ARBA00013255"/>
    </source>
</evidence>
<dbReference type="GO" id="GO:0005524">
    <property type="term" value="F:ATP binding"/>
    <property type="evidence" value="ECO:0007669"/>
    <property type="project" value="UniProtKB-UniRule"/>
</dbReference>
<evidence type="ECO:0000256" key="9">
    <source>
        <dbReference type="ARBA" id="ARBA00022755"/>
    </source>
</evidence>
<dbReference type="AlphaFoldDB" id="A0A370DWM0"/>
<comment type="cofactor">
    <cofactor evidence="1">
        <name>Mn(2+)</name>
        <dbReference type="ChEBI" id="CHEBI:29035"/>
    </cofactor>
</comment>
<evidence type="ECO:0000256" key="6">
    <source>
        <dbReference type="ARBA" id="ARBA00022598"/>
    </source>
</evidence>
<keyword evidence="6 17" id="KW-0436">Ligase</keyword>
<dbReference type="Pfam" id="PF02843">
    <property type="entry name" value="GARS_C"/>
    <property type="match status" value="1"/>
</dbReference>
<keyword evidence="11" id="KW-0460">Magnesium</keyword>
<dbReference type="PROSITE" id="PS00184">
    <property type="entry name" value="GARS"/>
    <property type="match status" value="1"/>
</dbReference>
<dbReference type="InterPro" id="IPR037123">
    <property type="entry name" value="PRibGlycinamide_synth_C_sf"/>
</dbReference>
<evidence type="ECO:0000256" key="17">
    <source>
        <dbReference type="HAMAP-Rule" id="MF_00138"/>
    </source>
</evidence>
<dbReference type="EC" id="6.3.4.13" evidence="4 17"/>
<dbReference type="Pfam" id="PF02844">
    <property type="entry name" value="GARS_N"/>
    <property type="match status" value="1"/>
</dbReference>